<sequence>MAKIAEAATRVSITAKQLEHIRNPASWERAVELWGDAKTLHDMLAYGHQHLHDRTPEKGWLQEYRQPVPGHGVRQHDSAQVLKQAGREVVTNTTEYKAGGVTIAKGQEQLAKERALLSSGTTRDVSEYIVRAARPPAVEVMREARKLEKEFPGRFKVIELSESEFRRYLDAGRPIAHAKAVERLGHLIEKVRSAPELQVAPRALERFAEEIEKAKERGAPIGLEVLVGSRLELANLVEVDKQITRERDKIAREGAQLRLKESQIVERVQAQQREDRQRALLDRLATVDREIVVSAVSTARDMVPVKMLGRQPDPPGLDPTAAAIHRSMTESARVIVRKEVEARQRDALARLELPSEVHRAVAEVVLARQLDHPDKVVTVDRVVEAEGVVRAREEREQRQAREVEAREARERENRERMARLVADHNRQLERVALEQGKARGVDRMEDLHRERSSQELAQALQLDPDRLVERGIDAQVVDALAHTPVRTDESGRAFVVELGDRTCYVDRESREVALAKQIRSVESGRDLGQTHSEQMIARGKVAPGVALSREERERKQEALERQRELVRERTPEQGKSRSRENPGRDIGRGIDRGR</sequence>
<proteinExistence type="predicted"/>
<protein>
    <submittedName>
        <fullName evidence="2">Uncharacterized protein</fullName>
    </submittedName>
</protein>
<feature type="region of interest" description="Disordered" evidence="1">
    <location>
        <begin position="524"/>
        <end position="594"/>
    </location>
</feature>
<evidence type="ECO:0000256" key="1">
    <source>
        <dbReference type="SAM" id="MobiDB-lite"/>
    </source>
</evidence>
<evidence type="ECO:0000313" key="3">
    <source>
        <dbReference type="Proteomes" id="UP001595844"/>
    </source>
</evidence>
<comment type="caution">
    <text evidence="2">The sequence shown here is derived from an EMBL/GenBank/DDBJ whole genome shotgun (WGS) entry which is preliminary data.</text>
</comment>
<reference evidence="3" key="1">
    <citation type="journal article" date="2019" name="Int. J. Syst. Evol. Microbiol.">
        <title>The Global Catalogue of Microorganisms (GCM) 10K type strain sequencing project: providing services to taxonomists for standard genome sequencing and annotation.</title>
        <authorList>
            <consortium name="The Broad Institute Genomics Platform"/>
            <consortium name="The Broad Institute Genome Sequencing Center for Infectious Disease"/>
            <person name="Wu L."/>
            <person name="Ma J."/>
        </authorList>
    </citation>
    <scope>NUCLEOTIDE SEQUENCE [LARGE SCALE GENOMIC DNA]</scope>
    <source>
        <strain evidence="3">IBRC-M 10490</strain>
    </source>
</reference>
<gene>
    <name evidence="2" type="ORF">ACFO5K_04190</name>
</gene>
<evidence type="ECO:0000313" key="2">
    <source>
        <dbReference type="EMBL" id="MFC4373293.1"/>
    </source>
</evidence>
<accession>A0ABV8VF09</accession>
<dbReference type="Proteomes" id="UP001595844">
    <property type="component" value="Unassembled WGS sequence"/>
</dbReference>
<dbReference type="RefSeq" id="WP_378555918.1">
    <property type="nucleotide sequence ID" value="NZ_JBHSDL010000005.1"/>
</dbReference>
<organism evidence="2 3">
    <name type="scientific">Nocardia halotolerans</name>
    <dbReference type="NCBI Taxonomy" id="1755878"/>
    <lineage>
        <taxon>Bacteria</taxon>
        <taxon>Bacillati</taxon>
        <taxon>Actinomycetota</taxon>
        <taxon>Actinomycetes</taxon>
        <taxon>Mycobacteriales</taxon>
        <taxon>Nocardiaceae</taxon>
        <taxon>Nocardia</taxon>
    </lineage>
</organism>
<feature type="compositionally biased region" description="Basic and acidic residues" evidence="1">
    <location>
        <begin position="548"/>
        <end position="594"/>
    </location>
</feature>
<dbReference type="EMBL" id="JBHSDL010000005">
    <property type="protein sequence ID" value="MFC4373293.1"/>
    <property type="molecule type" value="Genomic_DNA"/>
</dbReference>
<name>A0ABV8VF09_9NOCA</name>
<keyword evidence="3" id="KW-1185">Reference proteome</keyword>